<feature type="compositionally biased region" description="Low complexity" evidence="1">
    <location>
        <begin position="58"/>
        <end position="86"/>
    </location>
</feature>
<dbReference type="Proteomes" id="UP000663868">
    <property type="component" value="Unassembled WGS sequence"/>
</dbReference>
<feature type="non-terminal residue" evidence="2">
    <location>
        <position position="1"/>
    </location>
</feature>
<protein>
    <recommendedName>
        <fullName evidence="4">LamG-like jellyroll fold domain-containing protein</fullName>
    </recommendedName>
</protein>
<dbReference type="Pfam" id="PF13385">
    <property type="entry name" value="Laminin_G_3"/>
    <property type="match status" value="2"/>
</dbReference>
<reference evidence="2" key="1">
    <citation type="submission" date="2021-02" db="EMBL/GenBank/DDBJ databases">
        <authorList>
            <person name="Nowell W R."/>
        </authorList>
    </citation>
    <scope>NUCLEOTIDE SEQUENCE</scope>
</reference>
<evidence type="ECO:0000313" key="2">
    <source>
        <dbReference type="EMBL" id="CAF4195029.1"/>
    </source>
</evidence>
<comment type="caution">
    <text evidence="2">The sequence shown here is derived from an EMBL/GenBank/DDBJ whole genome shotgun (WGS) entry which is preliminary data.</text>
</comment>
<feature type="compositionally biased region" description="Basic residues" evidence="1">
    <location>
        <begin position="187"/>
        <end position="199"/>
    </location>
</feature>
<dbReference type="SUPFAM" id="SSF49899">
    <property type="entry name" value="Concanavalin A-like lectins/glucanases"/>
    <property type="match status" value="2"/>
</dbReference>
<sequence>MIKLNGFISALNYFARNETCQLFSFDISSILIAFNLNSSFLFINQSIISITAISTNTQPRQQPQARLQQPCQARPPRQRQAQPPRQHQARLHQPRQARPPRLHQAQQPQARPRHPQLPQQHPPLPPRHHQHRLHHPQPPRQRPPLLPRHHQARPPQQRPPLPHRHHQAQPLRHHPLLPPQRHQVQPPRRRQAQPPRHQRAQLLQHLRRQQQLPPYLTIANYMDFYNTSLTVEAWIYPLAVFISTTSYVDMVIYAQTHSATLYQYMWMMLRNGRNYGAFYADDTWGATTFQVNQWQHIALTYDYATTTQVVYINGVVDGTNTLAPSCLITSGIQTVGSYPPIYNGGFFDGYIDQLEILFNRAKTSAEILDDATLVGYYSTDCLSYPSWDSGPNQITGVAVGLTSGDGGRVGQSYLFNTTSSYFQITGLVLLGQSYSPFSFAMWLRPILSVTSGGTILHVSSNANGTGWCIPFIGLSSQGQLLALGYNGNSTVQVTGPVLVVGQWVHIVETYSQLNGIRLYINGI</sequence>
<proteinExistence type="predicted"/>
<dbReference type="EMBL" id="CAJOBB010007811">
    <property type="protein sequence ID" value="CAF4195029.1"/>
    <property type="molecule type" value="Genomic_DNA"/>
</dbReference>
<feature type="compositionally biased region" description="Basic residues" evidence="1">
    <location>
        <begin position="87"/>
        <end position="101"/>
    </location>
</feature>
<evidence type="ECO:0008006" key="4">
    <source>
        <dbReference type="Google" id="ProtNLM"/>
    </source>
</evidence>
<dbReference type="InterPro" id="IPR013320">
    <property type="entry name" value="ConA-like_dom_sf"/>
</dbReference>
<accession>A0A820B8A1</accession>
<organism evidence="2 3">
    <name type="scientific">Adineta steineri</name>
    <dbReference type="NCBI Taxonomy" id="433720"/>
    <lineage>
        <taxon>Eukaryota</taxon>
        <taxon>Metazoa</taxon>
        <taxon>Spiralia</taxon>
        <taxon>Gnathifera</taxon>
        <taxon>Rotifera</taxon>
        <taxon>Eurotatoria</taxon>
        <taxon>Bdelloidea</taxon>
        <taxon>Adinetida</taxon>
        <taxon>Adinetidae</taxon>
        <taxon>Adineta</taxon>
    </lineage>
</organism>
<dbReference type="AlphaFoldDB" id="A0A820B8A1"/>
<evidence type="ECO:0000256" key="1">
    <source>
        <dbReference type="SAM" id="MobiDB-lite"/>
    </source>
</evidence>
<feature type="compositionally biased region" description="Basic residues" evidence="1">
    <location>
        <begin position="161"/>
        <end position="175"/>
    </location>
</feature>
<feature type="region of interest" description="Disordered" evidence="1">
    <location>
        <begin position="58"/>
        <end position="200"/>
    </location>
</feature>
<evidence type="ECO:0000313" key="3">
    <source>
        <dbReference type="Proteomes" id="UP000663868"/>
    </source>
</evidence>
<dbReference type="Gene3D" id="2.60.120.200">
    <property type="match status" value="2"/>
</dbReference>
<gene>
    <name evidence="2" type="ORF">KXQ929_LOCUS39755</name>
</gene>
<name>A0A820B8A1_9BILA</name>
<feature type="compositionally biased region" description="Basic residues" evidence="1">
    <location>
        <begin position="126"/>
        <end position="137"/>
    </location>
</feature>